<comment type="caution">
    <text evidence="3">The sequence shown here is derived from an EMBL/GenBank/DDBJ whole genome shotgun (WGS) entry which is preliminary data.</text>
</comment>
<protein>
    <submittedName>
        <fullName evidence="3">DMT family transporter</fullName>
    </submittedName>
</protein>
<feature type="transmembrane region" description="Helical" evidence="1">
    <location>
        <begin position="127"/>
        <end position="144"/>
    </location>
</feature>
<keyword evidence="1" id="KW-0812">Transmembrane</keyword>
<dbReference type="Pfam" id="PF00892">
    <property type="entry name" value="EamA"/>
    <property type="match status" value="1"/>
</dbReference>
<keyword evidence="1" id="KW-0472">Membrane</keyword>
<feature type="domain" description="EamA" evidence="2">
    <location>
        <begin position="13"/>
        <end position="144"/>
    </location>
</feature>
<dbReference type="AlphaFoldDB" id="A0A934SUA2"/>
<dbReference type="PANTHER" id="PTHR22911">
    <property type="entry name" value="ACYL-MALONYL CONDENSING ENZYME-RELATED"/>
    <property type="match status" value="1"/>
</dbReference>
<gene>
    <name evidence="3" type="ORF">JJB74_12130</name>
</gene>
<feature type="transmembrane region" description="Helical" evidence="1">
    <location>
        <begin position="215"/>
        <end position="236"/>
    </location>
</feature>
<sequence>MTASCGRRHAATAIVMILFSALFLATMDAATKQVSGALSVAFVMWARYTIQAIVMAVCIARAVGRDGFRTAHPRFQILRGTALVTASGMAFISLRYMPLAEVTAIVMLSPVLVTAASRRMSRDGIGAMRWLLVCGAFLGTLVIIRPGSGAFGPIVIVPLLGMLVVSAYSLLTGRLALLEQPSTTQFYSGVTGSVLSACAMLFVDAGFPDALPASIAVHVTLLLLIGACSTLGHLLLAMAFRRSNPASLMPFTYAQIGFAAILSWVVFHHAPDFWTCVGMGTIAACGAITAWINMRSKTAAALETSSLEITS</sequence>
<organism evidence="3 4">
    <name type="scientific">Noviherbaspirillum pedocola</name>
    <dbReference type="NCBI Taxonomy" id="2801341"/>
    <lineage>
        <taxon>Bacteria</taxon>
        <taxon>Pseudomonadati</taxon>
        <taxon>Pseudomonadota</taxon>
        <taxon>Betaproteobacteria</taxon>
        <taxon>Burkholderiales</taxon>
        <taxon>Oxalobacteraceae</taxon>
        <taxon>Noviherbaspirillum</taxon>
    </lineage>
</organism>
<name>A0A934SUA2_9BURK</name>
<dbReference type="Proteomes" id="UP000622890">
    <property type="component" value="Unassembled WGS sequence"/>
</dbReference>
<evidence type="ECO:0000256" key="1">
    <source>
        <dbReference type="SAM" id="Phobius"/>
    </source>
</evidence>
<dbReference type="InterPro" id="IPR037185">
    <property type="entry name" value="EmrE-like"/>
</dbReference>
<feature type="transmembrane region" description="Helical" evidence="1">
    <location>
        <begin position="45"/>
        <end position="63"/>
    </location>
</feature>
<evidence type="ECO:0000313" key="4">
    <source>
        <dbReference type="Proteomes" id="UP000622890"/>
    </source>
</evidence>
<evidence type="ECO:0000313" key="3">
    <source>
        <dbReference type="EMBL" id="MBK4735363.1"/>
    </source>
</evidence>
<reference evidence="3" key="1">
    <citation type="submission" date="2021-01" db="EMBL/GenBank/DDBJ databases">
        <title>Genome sequence of strain Noviherbaspirillum sp. DKR-6.</title>
        <authorList>
            <person name="Chaudhary D.K."/>
        </authorList>
    </citation>
    <scope>NUCLEOTIDE SEQUENCE</scope>
    <source>
        <strain evidence="3">DKR-6</strain>
    </source>
</reference>
<feature type="transmembrane region" description="Helical" evidence="1">
    <location>
        <begin position="75"/>
        <end position="92"/>
    </location>
</feature>
<feature type="transmembrane region" description="Helical" evidence="1">
    <location>
        <begin position="98"/>
        <end position="115"/>
    </location>
</feature>
<keyword evidence="4" id="KW-1185">Reference proteome</keyword>
<keyword evidence="1" id="KW-1133">Transmembrane helix</keyword>
<feature type="transmembrane region" description="Helical" evidence="1">
    <location>
        <begin position="150"/>
        <end position="171"/>
    </location>
</feature>
<dbReference type="InterPro" id="IPR000620">
    <property type="entry name" value="EamA_dom"/>
</dbReference>
<dbReference type="GO" id="GO:0016020">
    <property type="term" value="C:membrane"/>
    <property type="evidence" value="ECO:0007669"/>
    <property type="project" value="InterPro"/>
</dbReference>
<dbReference type="SUPFAM" id="SSF103481">
    <property type="entry name" value="Multidrug resistance efflux transporter EmrE"/>
    <property type="match status" value="2"/>
</dbReference>
<feature type="transmembrane region" description="Helical" evidence="1">
    <location>
        <begin position="183"/>
        <end position="203"/>
    </location>
</feature>
<dbReference type="RefSeq" id="WP_200592129.1">
    <property type="nucleotide sequence ID" value="NZ_JAEPBG010000004.1"/>
</dbReference>
<evidence type="ECO:0000259" key="2">
    <source>
        <dbReference type="Pfam" id="PF00892"/>
    </source>
</evidence>
<dbReference type="EMBL" id="JAEPBG010000004">
    <property type="protein sequence ID" value="MBK4735363.1"/>
    <property type="molecule type" value="Genomic_DNA"/>
</dbReference>
<proteinExistence type="predicted"/>
<feature type="transmembrane region" description="Helical" evidence="1">
    <location>
        <begin position="248"/>
        <end position="267"/>
    </location>
</feature>
<dbReference type="PANTHER" id="PTHR22911:SF103">
    <property type="entry name" value="BLR2811 PROTEIN"/>
    <property type="match status" value="1"/>
</dbReference>
<feature type="transmembrane region" description="Helical" evidence="1">
    <location>
        <begin position="273"/>
        <end position="292"/>
    </location>
</feature>
<accession>A0A934SUA2</accession>